<evidence type="ECO:0000313" key="1">
    <source>
        <dbReference type="EMBL" id="CAG8485227.1"/>
    </source>
</evidence>
<dbReference type="EMBL" id="CAJVPJ010000142">
    <property type="protein sequence ID" value="CAG8485227.1"/>
    <property type="molecule type" value="Genomic_DNA"/>
</dbReference>
<protein>
    <submittedName>
        <fullName evidence="1">3392_t:CDS:1</fullName>
    </submittedName>
</protein>
<reference evidence="1" key="1">
    <citation type="submission" date="2021-06" db="EMBL/GenBank/DDBJ databases">
        <authorList>
            <person name="Kallberg Y."/>
            <person name="Tangrot J."/>
            <person name="Rosling A."/>
        </authorList>
    </citation>
    <scope>NUCLEOTIDE SEQUENCE</scope>
    <source>
        <strain evidence="1">IA702</strain>
    </source>
</reference>
<dbReference type="Gene3D" id="3.40.50.150">
    <property type="entry name" value="Vaccinia Virus protein VP39"/>
    <property type="match status" value="1"/>
</dbReference>
<evidence type="ECO:0000313" key="2">
    <source>
        <dbReference type="Proteomes" id="UP000789572"/>
    </source>
</evidence>
<accession>A0A9N8WI44</accession>
<dbReference type="AlphaFoldDB" id="A0A9N8WI44"/>
<organism evidence="1 2">
    <name type="scientific">Paraglomus occultum</name>
    <dbReference type="NCBI Taxonomy" id="144539"/>
    <lineage>
        <taxon>Eukaryota</taxon>
        <taxon>Fungi</taxon>
        <taxon>Fungi incertae sedis</taxon>
        <taxon>Mucoromycota</taxon>
        <taxon>Glomeromycotina</taxon>
        <taxon>Glomeromycetes</taxon>
        <taxon>Paraglomerales</taxon>
        <taxon>Paraglomeraceae</taxon>
        <taxon>Paraglomus</taxon>
    </lineage>
</organism>
<gene>
    <name evidence="1" type="ORF">POCULU_LOCUS1766</name>
</gene>
<dbReference type="InterPro" id="IPR029063">
    <property type="entry name" value="SAM-dependent_MTases_sf"/>
</dbReference>
<comment type="caution">
    <text evidence="1">The sequence shown here is derived from an EMBL/GenBank/DDBJ whole genome shotgun (WGS) entry which is preliminary data.</text>
</comment>
<dbReference type="Proteomes" id="UP000789572">
    <property type="component" value="Unassembled WGS sequence"/>
</dbReference>
<keyword evidence="2" id="KW-1185">Reference proteome</keyword>
<proteinExistence type="predicted"/>
<name>A0A9N8WI44_9GLOM</name>
<sequence length="43" mass="4902">MTKHVEKVVGVEMVPEAVEDAKFNVKLNVPWSPSKRDQSYSKL</sequence>